<comment type="caution">
    <text evidence="2">The sequence shown here is derived from an EMBL/GenBank/DDBJ whole genome shotgun (WGS) entry which is preliminary data.</text>
</comment>
<keyword evidence="1" id="KW-1133">Transmembrane helix</keyword>
<dbReference type="EMBL" id="NFKK01000004">
    <property type="protein sequence ID" value="OUP53474.1"/>
    <property type="molecule type" value="Genomic_DNA"/>
</dbReference>
<evidence type="ECO:0000256" key="1">
    <source>
        <dbReference type="SAM" id="Phobius"/>
    </source>
</evidence>
<reference evidence="3" key="1">
    <citation type="submission" date="2017-04" db="EMBL/GenBank/DDBJ databases">
        <title>Function of individual gut microbiota members based on whole genome sequencing of pure cultures obtained from chicken caecum.</title>
        <authorList>
            <person name="Medvecky M."/>
            <person name="Cejkova D."/>
            <person name="Polansky O."/>
            <person name="Karasova D."/>
            <person name="Kubasova T."/>
            <person name="Cizek A."/>
            <person name="Rychlik I."/>
        </authorList>
    </citation>
    <scope>NUCLEOTIDE SEQUENCE [LARGE SCALE GENOMIC DNA]</scope>
    <source>
        <strain evidence="3">An180</strain>
    </source>
</reference>
<organism evidence="2 3">
    <name type="scientific">Butyricicoccus pullicaecorum</name>
    <dbReference type="NCBI Taxonomy" id="501571"/>
    <lineage>
        <taxon>Bacteria</taxon>
        <taxon>Bacillati</taxon>
        <taxon>Bacillota</taxon>
        <taxon>Clostridia</taxon>
        <taxon>Eubacteriales</taxon>
        <taxon>Butyricicoccaceae</taxon>
        <taxon>Butyricicoccus</taxon>
    </lineage>
</organism>
<sequence>MGSEVRQLKKVLCLVIAGMLCVLAWGMWSIKRPQEAQMLQDSVKGSAAGAAFEKTAVLTDSNGKIVNFWIRNNGTTSVAITINGKGSRTIKPGTEGHISADVGYFTKDYTFKASPTPNGGDIDIEYKIAQQD</sequence>
<dbReference type="Proteomes" id="UP000195897">
    <property type="component" value="Unassembled WGS sequence"/>
</dbReference>
<accession>A0A1Y4L9S2</accession>
<evidence type="ECO:0000313" key="3">
    <source>
        <dbReference type="Proteomes" id="UP000195897"/>
    </source>
</evidence>
<feature type="transmembrane region" description="Helical" evidence="1">
    <location>
        <begin position="12"/>
        <end position="30"/>
    </location>
</feature>
<evidence type="ECO:0000313" key="2">
    <source>
        <dbReference type="EMBL" id="OUP53474.1"/>
    </source>
</evidence>
<gene>
    <name evidence="2" type="ORF">B5F17_05565</name>
</gene>
<keyword evidence="1" id="KW-0472">Membrane</keyword>
<protein>
    <submittedName>
        <fullName evidence="2">Uncharacterized protein</fullName>
    </submittedName>
</protein>
<keyword evidence="1" id="KW-0812">Transmembrane</keyword>
<name>A0A1Y4L9S2_9FIRM</name>
<dbReference type="AlphaFoldDB" id="A0A1Y4L9S2"/>
<proteinExistence type="predicted"/>